<evidence type="ECO:0000313" key="9">
    <source>
        <dbReference type="EMBL" id="MFL0248327.1"/>
    </source>
</evidence>
<organism evidence="9 10">
    <name type="scientific">Candidatus Clostridium stratigraminis</name>
    <dbReference type="NCBI Taxonomy" id="3381661"/>
    <lineage>
        <taxon>Bacteria</taxon>
        <taxon>Bacillati</taxon>
        <taxon>Bacillota</taxon>
        <taxon>Clostridia</taxon>
        <taxon>Eubacteriales</taxon>
        <taxon>Clostridiaceae</taxon>
        <taxon>Clostridium</taxon>
    </lineage>
</organism>
<dbReference type="InterPro" id="IPR003156">
    <property type="entry name" value="DHHA1_dom"/>
</dbReference>
<dbReference type="PIRSF" id="PIRSF026583">
    <property type="entry name" value="YybT"/>
    <property type="match status" value="1"/>
</dbReference>
<dbReference type="PROSITE" id="PS50887">
    <property type="entry name" value="GGDEF"/>
    <property type="match status" value="1"/>
</dbReference>
<evidence type="ECO:0000256" key="6">
    <source>
        <dbReference type="PIRNR" id="PIRNR026583"/>
    </source>
</evidence>
<keyword evidence="6" id="KW-0378">Hydrolase</keyword>
<protein>
    <recommendedName>
        <fullName evidence="6">Cyclic-di-AMP phosphodiesterase</fullName>
        <ecNumber evidence="6">3.1.4.-</ecNumber>
    </recommendedName>
</protein>
<evidence type="ECO:0000256" key="1">
    <source>
        <dbReference type="ARBA" id="ARBA00004651"/>
    </source>
</evidence>
<evidence type="ECO:0000256" key="4">
    <source>
        <dbReference type="ARBA" id="ARBA00022989"/>
    </source>
</evidence>
<evidence type="ECO:0000256" key="3">
    <source>
        <dbReference type="ARBA" id="ARBA00022692"/>
    </source>
</evidence>
<sequence length="663" mass="74443">MDNKFNYFNTNNRVYLVIIAFIIIVLFAYGHLVAGLSALVMYGFLIMFNIRHSRLRKDEWKKFIEDFSSQLDFASKSTLLKLPFPLMIIGDKGNIVWYNQNAVTMMEGENLLGRNIGEVIRNINLKQVLSEKKTYFQDINLKNRYYNVHASIVNTSESKGNEDNIIILYFYDTTEYVNLKNSIADEKASVMLIEVDNLEDVVKTANEDKRPLLIAEIERTLNNYSQGLNSIFKKYNTNKYILVTQDRYIQSEIEKKFDILDIVREINQTNQLAVTLSAGVGRNGSTLMDNYTFALSAKELALGRGGDQVVVKSNDKLSFYGGKTKEVEKRTKVRARVIAHALVDLINGSSNVFIMGHKNPDTDCLGAAVGINSAVKLLNKPCSILLDNKNSASKSIVDKIMEDPAYENTFINSEACRQNLNEDSLLIIVDVHNRGYVQDYELVKEFKKIVIIDHHRRLTDAIEGVLLSYIETYASSTSELVTEMLQYMIDNPKIKPIEAEALLAGICIDTKNFYFKTGVRTFEAAGFLRRLGADTIDIKKMFAEDLDTYVKKAEIIKSAKVKDGMAIAICPPEIEDTVLAAQAADELLNITGIQASFVLVKIENEIFISGRSLGDVNVQIILETLGGGGHISMAGAKLSDITLEEAVESVKKAIDKYLEESEK</sequence>
<name>A0ABW8T835_9CLOT</name>
<dbReference type="EMBL" id="JBJHZZ010000015">
    <property type="protein sequence ID" value="MFL0248327.1"/>
    <property type="molecule type" value="Genomic_DNA"/>
</dbReference>
<dbReference type="Pfam" id="PF24898">
    <property type="entry name" value="GGDEF_GdpP"/>
    <property type="match status" value="1"/>
</dbReference>
<dbReference type="PANTHER" id="PTHR47618:SF2">
    <property type="entry name" value="CYCLIC-DI-AMP PHOSPHODIESTERASE GDPP"/>
    <property type="match status" value="1"/>
</dbReference>
<dbReference type="InterPro" id="IPR049553">
    <property type="entry name" value="GdpP-like_PAS"/>
</dbReference>
<keyword evidence="5 6" id="KW-0472">Membrane</keyword>
<comment type="catalytic activity">
    <reaction evidence="6">
        <text>3',3'-c-di-AMP + H2O = 5'-O-phosphonoadenylyl-(3'-&gt;5')-adenosine + H(+)</text>
        <dbReference type="Rhea" id="RHEA:54420"/>
        <dbReference type="ChEBI" id="CHEBI:15377"/>
        <dbReference type="ChEBI" id="CHEBI:15378"/>
        <dbReference type="ChEBI" id="CHEBI:71500"/>
        <dbReference type="ChEBI" id="CHEBI:138171"/>
    </reaction>
</comment>
<keyword evidence="3 7" id="KW-0812">Transmembrane</keyword>
<dbReference type="InterPro" id="IPR000160">
    <property type="entry name" value="GGDEF_dom"/>
</dbReference>
<evidence type="ECO:0000256" key="5">
    <source>
        <dbReference type="ARBA" id="ARBA00023136"/>
    </source>
</evidence>
<comment type="similarity">
    <text evidence="6">Belongs to the GdpP/PdeA phosphodiesterase family.</text>
</comment>
<keyword evidence="10" id="KW-1185">Reference proteome</keyword>
<dbReference type="Gene3D" id="3.10.310.30">
    <property type="match status" value="1"/>
</dbReference>
<keyword evidence="2 6" id="KW-1003">Cell membrane</keyword>
<accession>A0ABW8T835</accession>
<gene>
    <name evidence="9" type="ORF">ACJDUG_15320</name>
</gene>
<dbReference type="Proteomes" id="UP001623591">
    <property type="component" value="Unassembled WGS sequence"/>
</dbReference>
<keyword evidence="4 7" id="KW-1133">Transmembrane helix</keyword>
<dbReference type="InterPro" id="IPR051319">
    <property type="entry name" value="Oligoribo/pAp-PDE_c-di-AMP_PDE"/>
</dbReference>
<dbReference type="Pfam" id="PF21370">
    <property type="entry name" value="PAS_GdpP"/>
    <property type="match status" value="1"/>
</dbReference>
<dbReference type="Pfam" id="PF01368">
    <property type="entry name" value="DHH"/>
    <property type="match status" value="1"/>
</dbReference>
<evidence type="ECO:0000313" key="10">
    <source>
        <dbReference type="Proteomes" id="UP001623591"/>
    </source>
</evidence>
<dbReference type="Pfam" id="PF02272">
    <property type="entry name" value="DHHA1"/>
    <property type="match status" value="1"/>
</dbReference>
<evidence type="ECO:0000256" key="7">
    <source>
        <dbReference type="SAM" id="Phobius"/>
    </source>
</evidence>
<dbReference type="InterPro" id="IPR038763">
    <property type="entry name" value="DHH_sf"/>
</dbReference>
<dbReference type="InterPro" id="IPR014528">
    <property type="entry name" value="GdpP/PdeA"/>
</dbReference>
<feature type="transmembrane region" description="Helical" evidence="7">
    <location>
        <begin position="15"/>
        <end position="48"/>
    </location>
</feature>
<dbReference type="EC" id="3.1.4.-" evidence="6"/>
<dbReference type="PANTHER" id="PTHR47618">
    <property type="entry name" value="BIFUNCTIONAL OLIGORIBONUCLEASE AND PAP PHOSPHATASE NRNA"/>
    <property type="match status" value="1"/>
</dbReference>
<dbReference type="SUPFAM" id="SSF64182">
    <property type="entry name" value="DHH phosphoesterases"/>
    <property type="match status" value="1"/>
</dbReference>
<comment type="subcellular location">
    <subcellularLocation>
        <location evidence="1">Cell membrane</location>
        <topology evidence="1">Multi-pass membrane protein</topology>
    </subcellularLocation>
</comment>
<dbReference type="Gene3D" id="3.30.450.20">
    <property type="entry name" value="PAS domain"/>
    <property type="match status" value="1"/>
</dbReference>
<evidence type="ECO:0000259" key="8">
    <source>
        <dbReference type="PROSITE" id="PS50887"/>
    </source>
</evidence>
<proteinExistence type="inferred from homology"/>
<dbReference type="InterPro" id="IPR001667">
    <property type="entry name" value="DDH_dom"/>
</dbReference>
<dbReference type="Gene3D" id="3.90.1640.10">
    <property type="entry name" value="inorganic pyrophosphatase (n-terminal core)"/>
    <property type="match status" value="1"/>
</dbReference>
<comment type="caution">
    <text evidence="9">The sequence shown here is derived from an EMBL/GenBank/DDBJ whole genome shotgun (WGS) entry which is preliminary data.</text>
</comment>
<reference evidence="9 10" key="1">
    <citation type="submission" date="2024-11" db="EMBL/GenBank/DDBJ databases">
        <authorList>
            <person name="Heng Y.C."/>
            <person name="Lim A.C.H."/>
            <person name="Lee J.K.Y."/>
            <person name="Kittelmann S."/>
        </authorList>
    </citation>
    <scope>NUCLEOTIDE SEQUENCE [LARGE SCALE GENOMIC DNA]</scope>
    <source>
        <strain evidence="9 10">WILCCON 0185</strain>
    </source>
</reference>
<feature type="domain" description="GGDEF" evidence="8">
    <location>
        <begin position="186"/>
        <end position="314"/>
    </location>
</feature>
<comment type="function">
    <text evidence="6">Has phosphodiesterase (PDE) activity against cyclic-di-AMP (c-di-AMP).</text>
</comment>
<evidence type="ECO:0000256" key="2">
    <source>
        <dbReference type="ARBA" id="ARBA00022475"/>
    </source>
</evidence>
<dbReference type="RefSeq" id="WP_406770753.1">
    <property type="nucleotide sequence ID" value="NZ_JBJHZZ010000015.1"/>
</dbReference>